<comment type="caution">
    <text evidence="1">The sequence shown here is derived from an EMBL/GenBank/DDBJ whole genome shotgun (WGS) entry which is preliminary data.</text>
</comment>
<organism evidence="1 2">
    <name type="scientific">Photobacterium aphoticum</name>
    <dbReference type="NCBI Taxonomy" id="754436"/>
    <lineage>
        <taxon>Bacteria</taxon>
        <taxon>Pseudomonadati</taxon>
        <taxon>Pseudomonadota</taxon>
        <taxon>Gammaproteobacteria</taxon>
        <taxon>Vibrionales</taxon>
        <taxon>Vibrionaceae</taxon>
        <taxon>Photobacterium</taxon>
    </lineage>
</organism>
<dbReference type="PATRIC" id="fig|754436.4.peg.3046"/>
<reference evidence="1 2" key="1">
    <citation type="submission" date="2015-05" db="EMBL/GenBank/DDBJ databases">
        <title>Photobacterium galathea sp. nov.</title>
        <authorList>
            <person name="Machado H."/>
            <person name="Gram L."/>
        </authorList>
    </citation>
    <scope>NUCLEOTIDE SEQUENCE [LARGE SCALE GENOMIC DNA]</scope>
    <source>
        <strain evidence="1 2">DSM 25995</strain>
    </source>
</reference>
<keyword evidence="2" id="KW-1185">Reference proteome</keyword>
<protein>
    <recommendedName>
        <fullName evidence="3">Lipoprotein</fullName>
    </recommendedName>
</protein>
<gene>
    <name evidence="1" type="ORF">ABT58_14365</name>
</gene>
<evidence type="ECO:0000313" key="2">
    <source>
        <dbReference type="Proteomes" id="UP000036426"/>
    </source>
</evidence>
<evidence type="ECO:0008006" key="3">
    <source>
        <dbReference type="Google" id="ProtNLM"/>
    </source>
</evidence>
<name>A0A0J1JF29_9GAMM</name>
<evidence type="ECO:0000313" key="1">
    <source>
        <dbReference type="EMBL" id="KLV00272.1"/>
    </source>
</evidence>
<dbReference type="Proteomes" id="UP000036426">
    <property type="component" value="Unassembled WGS sequence"/>
</dbReference>
<sequence length="160" mass="17156">MQPPRYASSVDNVMKLKEFDGAKAHVTALTQTADFSATCRLMGPIEPADGLTIPEFITKAINDEFKMASIYSQDGNTITGDIKNIEFSSSSGLTNGYWDISVILNSSNGSSLETSNKYTFKSGFDAITACNATADALTPAVQDLIKMAVNHPDFSTLIAN</sequence>
<dbReference type="AlphaFoldDB" id="A0A0J1JF29"/>
<accession>A0A0J1JF29</accession>
<proteinExistence type="predicted"/>
<dbReference type="EMBL" id="LDOV01000025">
    <property type="protein sequence ID" value="KLV00272.1"/>
    <property type="molecule type" value="Genomic_DNA"/>
</dbReference>